<dbReference type="Pfam" id="PF13456">
    <property type="entry name" value="RVT_3"/>
    <property type="match status" value="1"/>
</dbReference>
<dbReference type="Gramene" id="QL06p035443:mrna">
    <property type="protein sequence ID" value="QL06p035443:mrna:CDS:1"/>
    <property type="gene ID" value="QL06p035443"/>
</dbReference>
<dbReference type="InterPro" id="IPR053151">
    <property type="entry name" value="RNase_H-like"/>
</dbReference>
<dbReference type="InParanoid" id="A0A7N2LZY9"/>
<organism evidence="2 3">
    <name type="scientific">Quercus lobata</name>
    <name type="common">Valley oak</name>
    <dbReference type="NCBI Taxonomy" id="97700"/>
    <lineage>
        <taxon>Eukaryota</taxon>
        <taxon>Viridiplantae</taxon>
        <taxon>Streptophyta</taxon>
        <taxon>Embryophyta</taxon>
        <taxon>Tracheophyta</taxon>
        <taxon>Spermatophyta</taxon>
        <taxon>Magnoliopsida</taxon>
        <taxon>eudicotyledons</taxon>
        <taxon>Gunneridae</taxon>
        <taxon>Pentapetalae</taxon>
        <taxon>rosids</taxon>
        <taxon>fabids</taxon>
        <taxon>Fagales</taxon>
        <taxon>Fagaceae</taxon>
        <taxon>Quercus</taxon>
    </lineage>
</organism>
<protein>
    <recommendedName>
        <fullName evidence="1">RNase H type-1 domain-containing protein</fullName>
    </recommendedName>
</protein>
<proteinExistence type="predicted"/>
<dbReference type="InterPro" id="IPR002156">
    <property type="entry name" value="RNaseH_domain"/>
</dbReference>
<dbReference type="InterPro" id="IPR044730">
    <property type="entry name" value="RNase_H-like_dom_plant"/>
</dbReference>
<dbReference type="EnsemblPlants" id="QL06p035443:mrna">
    <property type="protein sequence ID" value="QL06p035443:mrna:CDS:1"/>
    <property type="gene ID" value="QL06p035443"/>
</dbReference>
<sequence length="185" mass="21131">MQSCLTRWNSEKPTPFPFLTLNTDGSAKGNTSHVGAYGIIRDHWGNWIGGFSINIGVTHSMMAELWAIREGLKFAWSNGYKYINLQVDSKLAHNWITNLSSLFPLEYSNLILDCRSLLERPWVVKTDHIWREANGCADLLAKKGAEQSEREIFYDTYRAFLTQCYFWDSLGFTSPRSVGCIYQGS</sequence>
<dbReference type="Gene3D" id="3.30.420.10">
    <property type="entry name" value="Ribonuclease H-like superfamily/Ribonuclease H"/>
    <property type="match status" value="1"/>
</dbReference>
<dbReference type="InterPro" id="IPR012337">
    <property type="entry name" value="RNaseH-like_sf"/>
</dbReference>
<dbReference type="GO" id="GO:0003676">
    <property type="term" value="F:nucleic acid binding"/>
    <property type="evidence" value="ECO:0007669"/>
    <property type="project" value="InterPro"/>
</dbReference>
<name>A0A7N2LZY9_QUELO</name>
<dbReference type="AlphaFoldDB" id="A0A7N2LZY9"/>
<evidence type="ECO:0000259" key="1">
    <source>
        <dbReference type="PROSITE" id="PS50879"/>
    </source>
</evidence>
<dbReference type="CDD" id="cd06222">
    <property type="entry name" value="RNase_H_like"/>
    <property type="match status" value="1"/>
</dbReference>
<evidence type="ECO:0000313" key="2">
    <source>
        <dbReference type="EnsemblPlants" id="QL06p035443:mrna:CDS:1"/>
    </source>
</evidence>
<evidence type="ECO:0000313" key="3">
    <source>
        <dbReference type="Proteomes" id="UP000594261"/>
    </source>
</evidence>
<dbReference type="SUPFAM" id="SSF53098">
    <property type="entry name" value="Ribonuclease H-like"/>
    <property type="match status" value="1"/>
</dbReference>
<feature type="domain" description="RNase H type-1" evidence="1">
    <location>
        <begin position="15"/>
        <end position="146"/>
    </location>
</feature>
<accession>A0A7N2LZY9</accession>
<dbReference type="EMBL" id="LRBV02000006">
    <property type="status" value="NOT_ANNOTATED_CDS"/>
    <property type="molecule type" value="Genomic_DNA"/>
</dbReference>
<dbReference type="PROSITE" id="PS50879">
    <property type="entry name" value="RNASE_H_1"/>
    <property type="match status" value="1"/>
</dbReference>
<dbReference type="GO" id="GO:0004523">
    <property type="term" value="F:RNA-DNA hybrid ribonuclease activity"/>
    <property type="evidence" value="ECO:0007669"/>
    <property type="project" value="InterPro"/>
</dbReference>
<reference evidence="2" key="2">
    <citation type="submission" date="2021-01" db="UniProtKB">
        <authorList>
            <consortium name="EnsemblPlants"/>
        </authorList>
    </citation>
    <scope>IDENTIFICATION</scope>
</reference>
<dbReference type="Proteomes" id="UP000594261">
    <property type="component" value="Chromosome 6"/>
</dbReference>
<dbReference type="PANTHER" id="PTHR47723:SF19">
    <property type="entry name" value="POLYNUCLEOTIDYL TRANSFERASE, RIBONUCLEASE H-LIKE SUPERFAMILY PROTEIN"/>
    <property type="match status" value="1"/>
</dbReference>
<dbReference type="InterPro" id="IPR036397">
    <property type="entry name" value="RNaseH_sf"/>
</dbReference>
<keyword evidence="3" id="KW-1185">Reference proteome</keyword>
<dbReference type="OMA" id="WREANGC"/>
<reference evidence="2 3" key="1">
    <citation type="journal article" date="2016" name="G3 (Bethesda)">
        <title>First Draft Assembly and Annotation of the Genome of a California Endemic Oak Quercus lobata Nee (Fagaceae).</title>
        <authorList>
            <person name="Sork V.L."/>
            <person name="Fitz-Gibbon S.T."/>
            <person name="Puiu D."/>
            <person name="Crepeau M."/>
            <person name="Gugger P.F."/>
            <person name="Sherman R."/>
            <person name="Stevens K."/>
            <person name="Langley C.H."/>
            <person name="Pellegrini M."/>
            <person name="Salzberg S.L."/>
        </authorList>
    </citation>
    <scope>NUCLEOTIDE SEQUENCE [LARGE SCALE GENOMIC DNA]</scope>
    <source>
        <strain evidence="2 3">cv. SW786</strain>
    </source>
</reference>
<dbReference type="PANTHER" id="PTHR47723">
    <property type="entry name" value="OS05G0353850 PROTEIN"/>
    <property type="match status" value="1"/>
</dbReference>